<evidence type="ECO:0000256" key="1">
    <source>
        <dbReference type="SAM" id="Phobius"/>
    </source>
</evidence>
<evidence type="ECO:0000313" key="3">
    <source>
        <dbReference type="Proteomes" id="UP001272242"/>
    </source>
</evidence>
<proteinExistence type="predicted"/>
<keyword evidence="1" id="KW-1133">Transmembrane helix</keyword>
<organism evidence="2 3">
    <name type="scientific">Gemmata algarum</name>
    <dbReference type="NCBI Taxonomy" id="2975278"/>
    <lineage>
        <taxon>Bacteria</taxon>
        <taxon>Pseudomonadati</taxon>
        <taxon>Planctomycetota</taxon>
        <taxon>Planctomycetia</taxon>
        <taxon>Gemmatales</taxon>
        <taxon>Gemmataceae</taxon>
        <taxon>Gemmata</taxon>
    </lineage>
</organism>
<sequence length="179" mass="19878">MIRYDEQRDRLVVSPGDRFARTRAARAVCVVVVLLAGLIALGLVKYQGEDWGRRLGIGSGWQLAFGITLHALFKCLRVLVTGDTHFRIEVSKTTVVVRIYATVYRIHISHITSTCVIEFRDGYFVGLGCSDRREPVPLDAVLFESADEARQLLGHLDAVRNAHVSPVEPPTPRPSENPG</sequence>
<reference evidence="3" key="1">
    <citation type="journal article" date="2023" name="Mar. Drugs">
        <title>Gemmata algarum, a Novel Planctomycete Isolated from an Algal Mat, Displays Antimicrobial Activity.</title>
        <authorList>
            <person name="Kumar G."/>
            <person name="Kallscheuer N."/>
            <person name="Kashif M."/>
            <person name="Ahamad S."/>
            <person name="Jagadeeshwari U."/>
            <person name="Pannikurungottu S."/>
            <person name="Haufschild T."/>
            <person name="Kabuu M."/>
            <person name="Sasikala C."/>
            <person name="Jogler C."/>
            <person name="Ramana C."/>
        </authorList>
    </citation>
    <scope>NUCLEOTIDE SEQUENCE [LARGE SCALE GENOMIC DNA]</scope>
    <source>
        <strain evidence="3">JC673</strain>
    </source>
</reference>
<feature type="transmembrane region" description="Helical" evidence="1">
    <location>
        <begin position="24"/>
        <end position="44"/>
    </location>
</feature>
<keyword evidence="1" id="KW-0812">Transmembrane</keyword>
<dbReference type="Proteomes" id="UP001272242">
    <property type="component" value="Unassembled WGS sequence"/>
</dbReference>
<protein>
    <recommendedName>
        <fullName evidence="4">DUF304 domain-containing protein</fullName>
    </recommendedName>
</protein>
<evidence type="ECO:0000313" key="2">
    <source>
        <dbReference type="EMBL" id="MDY3563268.1"/>
    </source>
</evidence>
<accession>A0ABU5F6Q3</accession>
<evidence type="ECO:0008006" key="4">
    <source>
        <dbReference type="Google" id="ProtNLM"/>
    </source>
</evidence>
<dbReference type="EMBL" id="JAXBLV010000233">
    <property type="protein sequence ID" value="MDY3563268.1"/>
    <property type="molecule type" value="Genomic_DNA"/>
</dbReference>
<keyword evidence="1" id="KW-0472">Membrane</keyword>
<dbReference type="RefSeq" id="WP_320689497.1">
    <property type="nucleotide sequence ID" value="NZ_JAXBLV010000233.1"/>
</dbReference>
<gene>
    <name evidence="2" type="ORF">R5W23_004768</name>
</gene>
<comment type="caution">
    <text evidence="2">The sequence shown here is derived from an EMBL/GenBank/DDBJ whole genome shotgun (WGS) entry which is preliminary data.</text>
</comment>
<keyword evidence="3" id="KW-1185">Reference proteome</keyword>
<name>A0ABU5F6Q3_9BACT</name>